<reference evidence="4" key="2">
    <citation type="journal article" date="2019" name="Int. J. Syst. Evol. Microbiol.">
        <title>The Global Catalogue of Microorganisms (GCM) 10K type strain sequencing project: providing services to taxonomists for standard genome sequencing and annotation.</title>
        <authorList>
            <consortium name="The Broad Institute Genomics Platform"/>
            <consortium name="The Broad Institute Genome Sequencing Center for Infectious Disease"/>
            <person name="Wu L."/>
            <person name="Ma J."/>
        </authorList>
    </citation>
    <scope>NUCLEOTIDE SEQUENCE [LARGE SCALE GENOMIC DNA]</scope>
    <source>
        <strain evidence="4">NBRC 107715</strain>
    </source>
</reference>
<dbReference type="Proteomes" id="UP000321960">
    <property type="component" value="Unassembled WGS sequence"/>
</dbReference>
<evidence type="ECO:0000313" key="1">
    <source>
        <dbReference type="EMBL" id="GEP08071.1"/>
    </source>
</evidence>
<organism evidence="1 3">
    <name type="scientific">Methylobacterium oxalidis</name>
    <dbReference type="NCBI Taxonomy" id="944322"/>
    <lineage>
        <taxon>Bacteria</taxon>
        <taxon>Pseudomonadati</taxon>
        <taxon>Pseudomonadota</taxon>
        <taxon>Alphaproteobacteria</taxon>
        <taxon>Hyphomicrobiales</taxon>
        <taxon>Methylobacteriaceae</taxon>
        <taxon>Methylobacterium</taxon>
    </lineage>
</organism>
<reference evidence="2" key="1">
    <citation type="journal article" date="2014" name="Int. J. Syst. Evol. Microbiol.">
        <title>Complete genome of a new Firmicutes species belonging to the dominant human colonic microbiota ('Ruminococcus bicirculans') reveals two chromosomes and a selective capacity to utilize plant glucans.</title>
        <authorList>
            <consortium name="NISC Comparative Sequencing Program"/>
            <person name="Wegmann U."/>
            <person name="Louis P."/>
            <person name="Goesmann A."/>
            <person name="Henrissat B."/>
            <person name="Duncan S.H."/>
            <person name="Flint H.J."/>
        </authorList>
    </citation>
    <scope>NUCLEOTIDE SEQUENCE</scope>
    <source>
        <strain evidence="2">NBRC 107715</strain>
    </source>
</reference>
<gene>
    <name evidence="2" type="ORF">GCM10007888_41630</name>
    <name evidence="1" type="ORF">MOX02_61090</name>
</gene>
<sequence length="83" mass="9055">MIVSDMIEPNQTAHIVKVSWCDAGIPDGRLTMFYAALTESPEEAVDLVRQAVKPDAEVELTEARLSQDTAQAIELLPGFARAL</sequence>
<accession>A0A512JDP7</accession>
<dbReference type="EMBL" id="BJZU01000249">
    <property type="protein sequence ID" value="GEP08071.1"/>
    <property type="molecule type" value="Genomic_DNA"/>
</dbReference>
<protein>
    <submittedName>
        <fullName evidence="1">Uncharacterized protein</fullName>
    </submittedName>
</protein>
<dbReference type="Proteomes" id="UP001156856">
    <property type="component" value="Unassembled WGS sequence"/>
</dbReference>
<keyword evidence="4" id="KW-1185">Reference proteome</keyword>
<dbReference type="EMBL" id="BSPK01000080">
    <property type="protein sequence ID" value="GLS65781.1"/>
    <property type="molecule type" value="Genomic_DNA"/>
</dbReference>
<proteinExistence type="predicted"/>
<dbReference type="AlphaFoldDB" id="A0A512JDP7"/>
<evidence type="ECO:0000313" key="2">
    <source>
        <dbReference type="EMBL" id="GLS65781.1"/>
    </source>
</evidence>
<reference evidence="1 3" key="3">
    <citation type="submission" date="2019-07" db="EMBL/GenBank/DDBJ databases">
        <title>Whole genome shotgun sequence of Methylobacterium oxalidis NBRC 107715.</title>
        <authorList>
            <person name="Hosoyama A."/>
            <person name="Uohara A."/>
            <person name="Ohji S."/>
            <person name="Ichikawa N."/>
        </authorList>
    </citation>
    <scope>NUCLEOTIDE SEQUENCE [LARGE SCALE GENOMIC DNA]</scope>
    <source>
        <strain evidence="1 3">NBRC 107715</strain>
    </source>
</reference>
<evidence type="ECO:0000313" key="4">
    <source>
        <dbReference type="Proteomes" id="UP001156856"/>
    </source>
</evidence>
<name>A0A512JDP7_9HYPH</name>
<evidence type="ECO:0000313" key="3">
    <source>
        <dbReference type="Proteomes" id="UP000321960"/>
    </source>
</evidence>
<reference evidence="2" key="4">
    <citation type="submission" date="2023-01" db="EMBL/GenBank/DDBJ databases">
        <title>Draft genome sequence of Methylobacterium oxalidis strain NBRC 107715.</title>
        <authorList>
            <person name="Sun Q."/>
            <person name="Mori K."/>
        </authorList>
    </citation>
    <scope>NUCLEOTIDE SEQUENCE</scope>
    <source>
        <strain evidence="2">NBRC 107715</strain>
    </source>
</reference>
<comment type="caution">
    <text evidence="1">The sequence shown here is derived from an EMBL/GenBank/DDBJ whole genome shotgun (WGS) entry which is preliminary data.</text>
</comment>